<proteinExistence type="predicted"/>
<dbReference type="InterPro" id="IPR045079">
    <property type="entry name" value="Oxoprolinase-like"/>
</dbReference>
<dbReference type="PANTHER" id="PTHR11365">
    <property type="entry name" value="5-OXOPROLINASE RELATED"/>
    <property type="match status" value="1"/>
</dbReference>
<dbReference type="InterPro" id="IPR003692">
    <property type="entry name" value="Hydantoinase_B"/>
</dbReference>
<accession>A0A0H1R7Y0</accession>
<sequence>MNVSKADFAIISQNLLAIPREMGAKLIQSSFSTIVREARDCSAAILDAEGRVIAQVDQIPILLGSMSSTFRWSLEYLGDDPVQEDEFVITNDPYSGGQHLQDVFIFCPVYYEGRLVAYTATVAHHLDIGGGSAGISASATDVYGEGLRIPPIKLNFNRDWNGGAFERLVKANVRVPDLTLGDFDAQFAANAVGKRRFLDLIARHGVDKVEAVGVETLNYAERMMRAAIRRIPDGVYVGEDFLDDDGIGNEPVPIRVTVTVKGDEIDVDFAGTAQQVRCNLNSPYAATVSTVLCCLKAILTGADVPFNQGGSRPVSIQIPQGTVLNPRPPAAVRARLEACYRAYNAIMMALSEVLPDKVAAPGFDTLTVGSLSRLNGDKYSVYLEVFGGGNGATQSSDGCSAVDSPLSNCTNTPVETADRNYDYFRVVRYELVPDSCGHGAKRGGLGFIKEYEVLSAGVSLALYGDRFRLAPRGLAGGMSGSTGACYVTRGADIIHVGSKGSLALEPGDRVVFRLGGGGGYGNPIHRNRQSIEADVQAGLITRPVAEAVYGYQAP</sequence>
<dbReference type="AlphaFoldDB" id="A0A0H1R7Y0"/>
<evidence type="ECO:0000313" key="3">
    <source>
        <dbReference type="Proteomes" id="UP000035489"/>
    </source>
</evidence>
<keyword evidence="3" id="KW-1185">Reference proteome</keyword>
<dbReference type="PATRIC" id="fig|1225564.3.peg.6029"/>
<dbReference type="STRING" id="1225564.AA309_23095"/>
<dbReference type="RefSeq" id="WP_047191384.1">
    <property type="nucleotide sequence ID" value="NZ_LCYG01000063.1"/>
</dbReference>
<dbReference type="EMBL" id="LCYG01000063">
    <property type="protein sequence ID" value="KLK90926.1"/>
    <property type="molecule type" value="Genomic_DNA"/>
</dbReference>
<dbReference type="OrthoDB" id="9761586at2"/>
<dbReference type="PANTHER" id="PTHR11365:SF23">
    <property type="entry name" value="HYPOTHETICAL 5-OXOPROLINASE (EUROFUNG)-RELATED"/>
    <property type="match status" value="1"/>
</dbReference>
<name>A0A0H1R7Y0_9HYPH</name>
<organism evidence="2 3">
    <name type="scientific">Microvirga vignae</name>
    <dbReference type="NCBI Taxonomy" id="1225564"/>
    <lineage>
        <taxon>Bacteria</taxon>
        <taxon>Pseudomonadati</taxon>
        <taxon>Pseudomonadota</taxon>
        <taxon>Alphaproteobacteria</taxon>
        <taxon>Hyphomicrobiales</taxon>
        <taxon>Methylobacteriaceae</taxon>
        <taxon>Microvirga</taxon>
    </lineage>
</organism>
<dbReference type="GO" id="GO:0005829">
    <property type="term" value="C:cytosol"/>
    <property type="evidence" value="ECO:0007669"/>
    <property type="project" value="TreeGrafter"/>
</dbReference>
<evidence type="ECO:0000259" key="1">
    <source>
        <dbReference type="Pfam" id="PF02538"/>
    </source>
</evidence>
<feature type="domain" description="Hydantoinase B/oxoprolinase" evidence="1">
    <location>
        <begin position="7"/>
        <end position="523"/>
    </location>
</feature>
<gene>
    <name evidence="2" type="ORF">AA309_23095</name>
</gene>
<evidence type="ECO:0000313" key="2">
    <source>
        <dbReference type="EMBL" id="KLK90926.1"/>
    </source>
</evidence>
<dbReference type="GO" id="GO:0017168">
    <property type="term" value="F:5-oxoprolinase (ATP-hydrolyzing) activity"/>
    <property type="evidence" value="ECO:0007669"/>
    <property type="project" value="TreeGrafter"/>
</dbReference>
<comment type="caution">
    <text evidence="2">The sequence shown here is derived from an EMBL/GenBank/DDBJ whole genome shotgun (WGS) entry which is preliminary data.</text>
</comment>
<protein>
    <submittedName>
        <fullName evidence="2">Methylhydantoinase</fullName>
    </submittedName>
</protein>
<dbReference type="Proteomes" id="UP000035489">
    <property type="component" value="Unassembled WGS sequence"/>
</dbReference>
<dbReference type="GO" id="GO:0006749">
    <property type="term" value="P:glutathione metabolic process"/>
    <property type="evidence" value="ECO:0007669"/>
    <property type="project" value="TreeGrafter"/>
</dbReference>
<reference evidence="2 3" key="1">
    <citation type="submission" date="2015-05" db="EMBL/GenBank/DDBJ databases">
        <title>Draft genome sequence of Microvirga vignae strain BR3299, a novel nitrogen fixing bacteria isolated from Brazil semi-aired region.</title>
        <authorList>
            <person name="Zilli J.E."/>
            <person name="Passos S.R."/>
            <person name="Leite J."/>
            <person name="Baldani J.I."/>
            <person name="Xavier G.R."/>
            <person name="Rumjaneck N.G."/>
            <person name="Simoes-Araujo J.L."/>
        </authorList>
    </citation>
    <scope>NUCLEOTIDE SEQUENCE [LARGE SCALE GENOMIC DNA]</scope>
    <source>
        <strain evidence="2 3">BR3299</strain>
    </source>
</reference>
<dbReference type="Pfam" id="PF02538">
    <property type="entry name" value="Hydantoinase_B"/>
    <property type="match status" value="1"/>
</dbReference>